<keyword evidence="1" id="KW-1133">Transmembrane helix</keyword>
<keyword evidence="1" id="KW-0812">Transmembrane</keyword>
<name>A0A7S4IPV1_9EUKA</name>
<dbReference type="EMBL" id="HBKP01022085">
    <property type="protein sequence ID" value="CAE2235905.1"/>
    <property type="molecule type" value="Transcribed_RNA"/>
</dbReference>
<feature type="transmembrane region" description="Helical" evidence="1">
    <location>
        <begin position="12"/>
        <end position="33"/>
    </location>
</feature>
<reference evidence="2" key="1">
    <citation type="submission" date="2021-01" db="EMBL/GenBank/DDBJ databases">
        <authorList>
            <person name="Corre E."/>
            <person name="Pelletier E."/>
            <person name="Niang G."/>
            <person name="Scheremetjew M."/>
            <person name="Finn R."/>
            <person name="Kale V."/>
            <person name="Holt S."/>
            <person name="Cochrane G."/>
            <person name="Meng A."/>
            <person name="Brown T."/>
            <person name="Cohen L."/>
        </authorList>
    </citation>
    <scope>NUCLEOTIDE SEQUENCE</scope>
    <source>
        <strain evidence="2">DIVA3 518/3/11/1/6</strain>
    </source>
</reference>
<dbReference type="AlphaFoldDB" id="A0A7S4IPV1"/>
<evidence type="ECO:0000313" key="2">
    <source>
        <dbReference type="EMBL" id="CAE2235905.1"/>
    </source>
</evidence>
<protein>
    <submittedName>
        <fullName evidence="2">Uncharacterized protein</fullName>
    </submittedName>
</protein>
<organism evidence="2">
    <name type="scientific">Vannella robusta</name>
    <dbReference type="NCBI Taxonomy" id="1487602"/>
    <lineage>
        <taxon>Eukaryota</taxon>
        <taxon>Amoebozoa</taxon>
        <taxon>Discosea</taxon>
        <taxon>Flabellinia</taxon>
        <taxon>Vannellidae</taxon>
        <taxon>Vannella</taxon>
    </lineage>
</organism>
<keyword evidence="1" id="KW-0472">Membrane</keyword>
<proteinExistence type="predicted"/>
<sequence>MEAALASSVLISHSLGVVNLVLITSAIILIIYISRKHVLPIEGSYMVESEYTEPCNALFHFSNSWRNRWSSKRPQYHEKLEIGNREFVVIKQFNPSRSTFIEVHKDVEREIGLQQYLDHIDCAMKIICSEDNTGTRTEVFQRYFSVQEESETGKIAKNGKNQEETLPTHVHPVCNICGTQFTLSYTRLNALRKHFSSK</sequence>
<gene>
    <name evidence="2" type="ORF">VSP0166_LOCUS15399</name>
</gene>
<evidence type="ECO:0000256" key="1">
    <source>
        <dbReference type="SAM" id="Phobius"/>
    </source>
</evidence>
<accession>A0A7S4IPV1</accession>